<evidence type="ECO:0000313" key="2">
    <source>
        <dbReference type="EMBL" id="QDU34328.1"/>
    </source>
</evidence>
<dbReference type="GO" id="GO:0043565">
    <property type="term" value="F:sequence-specific DNA binding"/>
    <property type="evidence" value="ECO:0007669"/>
    <property type="project" value="InterPro"/>
</dbReference>
<dbReference type="Proteomes" id="UP000317369">
    <property type="component" value="Chromosome"/>
</dbReference>
<dbReference type="AlphaFoldDB" id="A0A517YVS0"/>
<evidence type="ECO:0000313" key="3">
    <source>
        <dbReference type="Proteomes" id="UP000317369"/>
    </source>
</evidence>
<dbReference type="OrthoDB" id="9802388at2"/>
<accession>A0A517YVS0</accession>
<dbReference type="KEGG" id="pcor:KS4_23960"/>
<reference evidence="2 3" key="1">
    <citation type="submission" date="2019-02" db="EMBL/GenBank/DDBJ databases">
        <title>Deep-cultivation of Planctomycetes and their phenomic and genomic characterization uncovers novel biology.</title>
        <authorList>
            <person name="Wiegand S."/>
            <person name="Jogler M."/>
            <person name="Boedeker C."/>
            <person name="Pinto D."/>
            <person name="Vollmers J."/>
            <person name="Rivas-Marin E."/>
            <person name="Kohn T."/>
            <person name="Peeters S.H."/>
            <person name="Heuer A."/>
            <person name="Rast P."/>
            <person name="Oberbeckmann S."/>
            <person name="Bunk B."/>
            <person name="Jeske O."/>
            <person name="Meyerdierks A."/>
            <person name="Storesund J.E."/>
            <person name="Kallscheuer N."/>
            <person name="Luecker S."/>
            <person name="Lage O.M."/>
            <person name="Pohl T."/>
            <person name="Merkel B.J."/>
            <person name="Hornburger P."/>
            <person name="Mueller R.-W."/>
            <person name="Bruemmer F."/>
            <person name="Labrenz M."/>
            <person name="Spormann A.M."/>
            <person name="Op den Camp H."/>
            <person name="Overmann J."/>
            <person name="Amann R."/>
            <person name="Jetten M.S.M."/>
            <person name="Mascher T."/>
            <person name="Medema M.H."/>
            <person name="Devos D.P."/>
            <person name="Kaster A.-K."/>
            <person name="Ovreas L."/>
            <person name="Rohde M."/>
            <person name="Galperin M.Y."/>
            <person name="Jogler C."/>
        </authorList>
    </citation>
    <scope>NUCLEOTIDE SEQUENCE [LARGE SCALE GENOMIC DNA]</scope>
    <source>
        <strain evidence="2 3">KS4</strain>
    </source>
</reference>
<keyword evidence="3" id="KW-1185">Reference proteome</keyword>
<evidence type="ECO:0000259" key="1">
    <source>
        <dbReference type="Pfam" id="PF02954"/>
    </source>
</evidence>
<name>A0A517YVS0_9BACT</name>
<dbReference type="RefSeq" id="WP_145078060.1">
    <property type="nucleotide sequence ID" value="NZ_CP036425.1"/>
</dbReference>
<sequence length="73" mass="8033">MKLKVVFSESVRGAVPCVEFDRRAVMGAVIEGLSYTEIRKLVAESRVDQYNGNMTHAADSLGITPKTLRSYLG</sequence>
<organism evidence="2 3">
    <name type="scientific">Poriferisphaera corsica</name>
    <dbReference type="NCBI Taxonomy" id="2528020"/>
    <lineage>
        <taxon>Bacteria</taxon>
        <taxon>Pseudomonadati</taxon>
        <taxon>Planctomycetota</taxon>
        <taxon>Phycisphaerae</taxon>
        <taxon>Phycisphaerales</taxon>
        <taxon>Phycisphaeraceae</taxon>
        <taxon>Poriferisphaera</taxon>
    </lineage>
</organism>
<gene>
    <name evidence="2" type="ORF">KS4_23960</name>
</gene>
<dbReference type="InterPro" id="IPR002197">
    <property type="entry name" value="HTH_Fis"/>
</dbReference>
<protein>
    <recommendedName>
        <fullName evidence="1">DNA binding HTH domain-containing protein</fullName>
    </recommendedName>
</protein>
<dbReference type="EMBL" id="CP036425">
    <property type="protein sequence ID" value="QDU34328.1"/>
    <property type="molecule type" value="Genomic_DNA"/>
</dbReference>
<feature type="domain" description="DNA binding HTH" evidence="1">
    <location>
        <begin position="50"/>
        <end position="69"/>
    </location>
</feature>
<proteinExistence type="predicted"/>
<dbReference type="Pfam" id="PF02954">
    <property type="entry name" value="HTH_8"/>
    <property type="match status" value="1"/>
</dbReference>